<feature type="region of interest" description="Disordered" evidence="1">
    <location>
        <begin position="91"/>
        <end position="125"/>
    </location>
</feature>
<feature type="signal peptide" evidence="2">
    <location>
        <begin position="1"/>
        <end position="26"/>
    </location>
</feature>
<dbReference type="EMBL" id="HBGK01012248">
    <property type="protein sequence ID" value="CAD9277429.1"/>
    <property type="molecule type" value="Transcribed_RNA"/>
</dbReference>
<dbReference type="AlphaFoldDB" id="A0A7S1UV73"/>
<feature type="chain" id="PRO_5031069523" evidence="2">
    <location>
        <begin position="27"/>
        <end position="310"/>
    </location>
</feature>
<evidence type="ECO:0000313" key="3">
    <source>
        <dbReference type="EMBL" id="CAD9277429.1"/>
    </source>
</evidence>
<keyword evidence="2" id="KW-0732">Signal</keyword>
<feature type="compositionally biased region" description="Polar residues" evidence="1">
    <location>
        <begin position="297"/>
        <end position="310"/>
    </location>
</feature>
<proteinExistence type="predicted"/>
<organism evidence="3">
    <name type="scientific">Grammatophora oceanica</name>
    <dbReference type="NCBI Taxonomy" id="210454"/>
    <lineage>
        <taxon>Eukaryota</taxon>
        <taxon>Sar</taxon>
        <taxon>Stramenopiles</taxon>
        <taxon>Ochrophyta</taxon>
        <taxon>Bacillariophyta</taxon>
        <taxon>Fragilariophyceae</taxon>
        <taxon>Fragilariophycidae</taxon>
        <taxon>Rhabdonematales</taxon>
        <taxon>Grammatophoraceae</taxon>
        <taxon>Grammatophora</taxon>
    </lineage>
</organism>
<feature type="compositionally biased region" description="Basic residues" evidence="1">
    <location>
        <begin position="191"/>
        <end position="200"/>
    </location>
</feature>
<accession>A0A7S1UV73</accession>
<feature type="compositionally biased region" description="Low complexity" evidence="1">
    <location>
        <begin position="33"/>
        <end position="43"/>
    </location>
</feature>
<gene>
    <name evidence="3" type="ORF">GOCE00092_LOCUS6338</name>
</gene>
<feature type="region of interest" description="Disordered" evidence="1">
    <location>
        <begin position="33"/>
        <end position="70"/>
    </location>
</feature>
<feature type="compositionally biased region" description="Polar residues" evidence="1">
    <location>
        <begin position="52"/>
        <end position="68"/>
    </location>
</feature>
<evidence type="ECO:0000256" key="1">
    <source>
        <dbReference type="SAM" id="MobiDB-lite"/>
    </source>
</evidence>
<feature type="region of interest" description="Disordered" evidence="1">
    <location>
        <begin position="183"/>
        <end position="206"/>
    </location>
</feature>
<feature type="region of interest" description="Disordered" evidence="1">
    <location>
        <begin position="271"/>
        <end position="310"/>
    </location>
</feature>
<name>A0A7S1UV73_9STRA</name>
<feature type="compositionally biased region" description="Low complexity" evidence="1">
    <location>
        <begin position="271"/>
        <end position="280"/>
    </location>
</feature>
<reference evidence="3" key="1">
    <citation type="submission" date="2021-01" db="EMBL/GenBank/DDBJ databases">
        <authorList>
            <person name="Corre E."/>
            <person name="Pelletier E."/>
            <person name="Niang G."/>
            <person name="Scheremetjew M."/>
            <person name="Finn R."/>
            <person name="Kale V."/>
            <person name="Holt S."/>
            <person name="Cochrane G."/>
            <person name="Meng A."/>
            <person name="Brown T."/>
            <person name="Cohen L."/>
        </authorList>
    </citation>
    <scope>NUCLEOTIDE SEQUENCE</scope>
    <source>
        <strain evidence="3">CCMP 410</strain>
    </source>
</reference>
<sequence>MKSESSSPSLVLLLGFLILIITTTHHHEVESFSSFSSSSSSSTRRSHHESIVTPSASSSSLHQQQRLKPSSVVDCQRRLFRLNAIITTDGDEDTKDESVHDDASSSLADNKQDSRSKKKNNKNSSLSLSYEERKILWMNRYGSCKALEETFGKAPSVWGDLTPTQTRQLYHVLLPRTLLALATEMNPPTSSKKKKKKKKPSPTSSSSIEYLAPLAYQARLAAKQYARSRCLLPARLATNLFDQYRNFKNHRKDSTSWEYLWEKYKAQILAEQQQEQAQEQSTNSPQKKKKKKKKEAATTTRPLHSSYSNG</sequence>
<protein>
    <submittedName>
        <fullName evidence="3">Uncharacterized protein</fullName>
    </submittedName>
</protein>
<evidence type="ECO:0000256" key="2">
    <source>
        <dbReference type="SAM" id="SignalP"/>
    </source>
</evidence>